<comment type="caution">
    <text evidence="1">The sequence shown here is derived from an EMBL/GenBank/DDBJ whole genome shotgun (WGS) entry which is preliminary data.</text>
</comment>
<accession>A0A0M0GRD8</accession>
<organism evidence="1 2">
    <name type="scientific">Rossellomorea marisflavi</name>
    <dbReference type="NCBI Taxonomy" id="189381"/>
    <lineage>
        <taxon>Bacteria</taxon>
        <taxon>Bacillati</taxon>
        <taxon>Bacillota</taxon>
        <taxon>Bacilli</taxon>
        <taxon>Bacillales</taxon>
        <taxon>Bacillaceae</taxon>
        <taxon>Rossellomorea</taxon>
    </lineage>
</organism>
<dbReference type="AlphaFoldDB" id="A0A0M0GRD8"/>
<evidence type="ECO:0000313" key="2">
    <source>
        <dbReference type="Proteomes" id="UP000037405"/>
    </source>
</evidence>
<name>A0A0M0GRD8_9BACI</name>
<dbReference type="InterPro" id="IPR024488">
    <property type="entry name" value="DUF2777"/>
</dbReference>
<evidence type="ECO:0000313" key="1">
    <source>
        <dbReference type="EMBL" id="KON92414.1"/>
    </source>
</evidence>
<dbReference type="Pfam" id="PF10949">
    <property type="entry name" value="DUF2777"/>
    <property type="match status" value="1"/>
</dbReference>
<reference evidence="2" key="1">
    <citation type="submission" date="2015-07" db="EMBL/GenBank/DDBJ databases">
        <title>Fjat-14235 jcm11544.</title>
        <authorList>
            <person name="Liu B."/>
            <person name="Wang J."/>
            <person name="Zhu Y."/>
            <person name="Liu G."/>
            <person name="Chen Q."/>
            <person name="Chen Z."/>
            <person name="Lan J."/>
            <person name="Che J."/>
            <person name="Ge C."/>
            <person name="Shi H."/>
            <person name="Pan Z."/>
            <person name="Liu X."/>
        </authorList>
    </citation>
    <scope>NUCLEOTIDE SEQUENCE [LARGE SCALE GENOMIC DNA]</scope>
    <source>
        <strain evidence="2">JCM 11544</strain>
    </source>
</reference>
<dbReference type="Proteomes" id="UP000037405">
    <property type="component" value="Unassembled WGS sequence"/>
</dbReference>
<dbReference type="PATRIC" id="fig|189381.12.peg.1810"/>
<proteinExistence type="predicted"/>
<dbReference type="EMBL" id="LGUE01000001">
    <property type="protein sequence ID" value="KON92414.1"/>
    <property type="molecule type" value="Genomic_DNA"/>
</dbReference>
<dbReference type="OrthoDB" id="2923064at2"/>
<sequence length="187" mass="22340">MSNIYRSNILKSQKRAYSEGTVLLEDDIWYFFEIDAEEESELDFYLHQELRLYRDDEWITGVLLEDGILATPYEKFRIENGDRILIKKSILFSLENLMEEISDDAFNQFITTLNNLNYSIYDCIFCHNHLVFLENQKIKQGVNFITFDNGDEICAVQHHFTYYKKQRDRFEFTLSTGKRIVIENIVK</sequence>
<gene>
    <name evidence="1" type="ORF">AF331_08210</name>
</gene>
<evidence type="ECO:0008006" key="3">
    <source>
        <dbReference type="Google" id="ProtNLM"/>
    </source>
</evidence>
<protein>
    <recommendedName>
        <fullName evidence="3">DUF2777 domain-containing protein</fullName>
    </recommendedName>
</protein>
<keyword evidence="2" id="KW-1185">Reference proteome</keyword>
<dbReference type="RefSeq" id="WP_053427578.1">
    <property type="nucleotide sequence ID" value="NZ_BSED01000122.1"/>
</dbReference>